<keyword evidence="3" id="KW-1185">Reference proteome</keyword>
<proteinExistence type="predicted"/>
<evidence type="ECO:0000256" key="1">
    <source>
        <dbReference type="SAM" id="MobiDB-lite"/>
    </source>
</evidence>
<comment type="caution">
    <text evidence="2">The sequence shown here is derived from an EMBL/GenBank/DDBJ whole genome shotgun (WGS) entry which is preliminary data.</text>
</comment>
<name>A0ABN9R1W8_9DINO</name>
<protein>
    <submittedName>
        <fullName evidence="2">Uncharacterized protein</fullName>
    </submittedName>
</protein>
<dbReference type="Proteomes" id="UP001189429">
    <property type="component" value="Unassembled WGS sequence"/>
</dbReference>
<sequence length="59" mass="6944">PVCSRCTARRSDPSCRTRRRRHSRLVRTASGLRGPPPSTRPRRQRSRRRSSRERGRCKS</sequence>
<evidence type="ECO:0000313" key="2">
    <source>
        <dbReference type="EMBL" id="CAK0812729.1"/>
    </source>
</evidence>
<feature type="non-terminal residue" evidence="2">
    <location>
        <position position="59"/>
    </location>
</feature>
<feature type="compositionally biased region" description="Basic residues" evidence="1">
    <location>
        <begin position="16"/>
        <end position="25"/>
    </location>
</feature>
<feature type="compositionally biased region" description="Basic residues" evidence="1">
    <location>
        <begin position="40"/>
        <end position="51"/>
    </location>
</feature>
<feature type="non-terminal residue" evidence="2">
    <location>
        <position position="1"/>
    </location>
</feature>
<reference evidence="2" key="1">
    <citation type="submission" date="2023-10" db="EMBL/GenBank/DDBJ databases">
        <authorList>
            <person name="Chen Y."/>
            <person name="Shah S."/>
            <person name="Dougan E. K."/>
            <person name="Thang M."/>
            <person name="Chan C."/>
        </authorList>
    </citation>
    <scope>NUCLEOTIDE SEQUENCE [LARGE SCALE GENOMIC DNA]</scope>
</reference>
<gene>
    <name evidence="2" type="ORF">PCOR1329_LOCUS16928</name>
</gene>
<accession>A0ABN9R1W8</accession>
<evidence type="ECO:0000313" key="3">
    <source>
        <dbReference type="Proteomes" id="UP001189429"/>
    </source>
</evidence>
<organism evidence="2 3">
    <name type="scientific">Prorocentrum cordatum</name>
    <dbReference type="NCBI Taxonomy" id="2364126"/>
    <lineage>
        <taxon>Eukaryota</taxon>
        <taxon>Sar</taxon>
        <taxon>Alveolata</taxon>
        <taxon>Dinophyceae</taxon>
        <taxon>Prorocentrales</taxon>
        <taxon>Prorocentraceae</taxon>
        <taxon>Prorocentrum</taxon>
    </lineage>
</organism>
<dbReference type="EMBL" id="CAUYUJ010005215">
    <property type="protein sequence ID" value="CAK0812729.1"/>
    <property type="molecule type" value="Genomic_DNA"/>
</dbReference>
<feature type="region of interest" description="Disordered" evidence="1">
    <location>
        <begin position="1"/>
        <end position="59"/>
    </location>
</feature>